<dbReference type="GO" id="GO:0005737">
    <property type="term" value="C:cytoplasm"/>
    <property type="evidence" value="ECO:0007669"/>
    <property type="project" value="UniProtKB-SubCell"/>
</dbReference>
<keyword evidence="8" id="KW-0963">Cytoplasm</keyword>
<dbReference type="PANTHER" id="PTHR43713:SF3">
    <property type="entry name" value="GLUTAMATE-1-SEMIALDEHYDE 2,1-AMINOMUTASE 1, CHLOROPLASTIC-RELATED"/>
    <property type="match status" value="1"/>
</dbReference>
<dbReference type="PANTHER" id="PTHR43713">
    <property type="entry name" value="GLUTAMATE-1-SEMIALDEHYDE 2,1-AMINOMUTASE"/>
    <property type="match status" value="1"/>
</dbReference>
<organism evidence="9 10">
    <name type="scientific">Brachybacterium nesterenkovii</name>
    <dbReference type="NCBI Taxonomy" id="47847"/>
    <lineage>
        <taxon>Bacteria</taxon>
        <taxon>Bacillati</taxon>
        <taxon>Actinomycetota</taxon>
        <taxon>Actinomycetes</taxon>
        <taxon>Micrococcales</taxon>
        <taxon>Dermabacteraceae</taxon>
        <taxon>Brachybacterium</taxon>
    </lineage>
</organism>
<dbReference type="GO" id="GO:0030170">
    <property type="term" value="F:pyridoxal phosphate binding"/>
    <property type="evidence" value="ECO:0007669"/>
    <property type="project" value="InterPro"/>
</dbReference>
<dbReference type="NCBIfam" id="TIGR00713">
    <property type="entry name" value="hemL"/>
    <property type="match status" value="1"/>
</dbReference>
<evidence type="ECO:0000313" key="10">
    <source>
        <dbReference type="Proteomes" id="UP000195981"/>
    </source>
</evidence>
<dbReference type="InterPro" id="IPR015424">
    <property type="entry name" value="PyrdxlP-dep_Trfase"/>
</dbReference>
<dbReference type="InterPro" id="IPR004639">
    <property type="entry name" value="4pyrrol_synth_GluAld_NH2Trfase"/>
</dbReference>
<evidence type="ECO:0000256" key="2">
    <source>
        <dbReference type="ARBA" id="ARBA00001933"/>
    </source>
</evidence>
<evidence type="ECO:0000256" key="7">
    <source>
        <dbReference type="ARBA" id="ARBA00023244"/>
    </source>
</evidence>
<sequence>MTETPAARGALSEELFTRARRVIPSGVNSPVRAFGSVGGTPPFIAEAAGAYLRDVDGREYVDLVGSWGPMILGHANPRIVEAVREAAGRGLSFGAPQAGEVSLAEEIISRIRPVESVRLVNSGTEATMTALRLARAATGRDVIVKFAGCYHGHADALLAEAGSGVATFGMPGSAGVTAASAKDTLVLPYGDAEAVRALFAERGSEIAAIITEAAPANMGVIAPPTVDAGDGSGARIGFNRFLAETAHAHGALLISDEVLTGFRAAREGYYGVDGPAPGTADGDAWAPDLMTFGKVIGGGLPVGAFGGREDVMALLAPAGPVYQAGTLSGNPLATAAGLATLEGLDDAAYAAIAKTSELLQGLVGDALAEAGVPHVVQRAGTLFSVFFREAPVRGYADAKAQDTAAFGRFFHSLLDSGIYLPPSAFEAWFLSTAHDSEAIDRIAEALPAAARAAAEG</sequence>
<gene>
    <name evidence="8" type="primary">hemL</name>
    <name evidence="9" type="ORF">FM110_01980</name>
</gene>
<dbReference type="CDD" id="cd00610">
    <property type="entry name" value="OAT_like"/>
    <property type="match status" value="1"/>
</dbReference>
<dbReference type="InterPro" id="IPR015421">
    <property type="entry name" value="PyrdxlP-dep_Trfase_major"/>
</dbReference>
<evidence type="ECO:0000256" key="1">
    <source>
        <dbReference type="ARBA" id="ARBA00001579"/>
    </source>
</evidence>
<keyword evidence="10" id="KW-1185">Reference proteome</keyword>
<evidence type="ECO:0000256" key="5">
    <source>
        <dbReference type="ARBA" id="ARBA00022898"/>
    </source>
</evidence>
<dbReference type="InterPro" id="IPR015422">
    <property type="entry name" value="PyrdxlP-dep_Trfase_small"/>
</dbReference>
<dbReference type="Gene3D" id="3.40.640.10">
    <property type="entry name" value="Type I PLP-dependent aspartate aminotransferase-like (Major domain)"/>
    <property type="match status" value="1"/>
</dbReference>
<keyword evidence="9" id="KW-0808">Transferase</keyword>
<keyword evidence="7 8" id="KW-0627">Porphyrin biosynthesis</keyword>
<accession>A0A1X6WTY3</accession>
<comment type="subunit">
    <text evidence="8">Homodimer.</text>
</comment>
<comment type="similarity">
    <text evidence="4 8">Belongs to the class-III pyridoxal-phosphate-dependent aminotransferase family. HemL subfamily.</text>
</comment>
<dbReference type="Proteomes" id="UP000195981">
    <property type="component" value="Unassembled WGS sequence"/>
</dbReference>
<proteinExistence type="inferred from homology"/>
<evidence type="ECO:0000256" key="6">
    <source>
        <dbReference type="ARBA" id="ARBA00023235"/>
    </source>
</evidence>
<evidence type="ECO:0000256" key="3">
    <source>
        <dbReference type="ARBA" id="ARBA00004819"/>
    </source>
</evidence>
<feature type="modified residue" description="N6-(pyridoxal phosphate)lysine" evidence="8">
    <location>
        <position position="294"/>
    </location>
</feature>
<keyword evidence="9" id="KW-0032">Aminotransferase</keyword>
<dbReference type="EC" id="5.4.3.8" evidence="8"/>
<reference evidence="9 10" key="1">
    <citation type="submission" date="2017-02" db="EMBL/GenBank/DDBJ databases">
        <authorList>
            <person name="Peterson S.W."/>
        </authorList>
    </citation>
    <scope>NUCLEOTIDE SEQUENCE [LARGE SCALE GENOMIC DNA]</scope>
    <source>
        <strain evidence="9 10">CIP104813</strain>
    </source>
</reference>
<evidence type="ECO:0000313" key="9">
    <source>
        <dbReference type="EMBL" id="SLM88526.1"/>
    </source>
</evidence>
<dbReference type="GO" id="GO:0042286">
    <property type="term" value="F:glutamate-1-semialdehyde 2,1-aminomutase activity"/>
    <property type="evidence" value="ECO:0007669"/>
    <property type="project" value="UniProtKB-UniRule"/>
</dbReference>
<dbReference type="GO" id="GO:0006782">
    <property type="term" value="P:protoporphyrinogen IX biosynthetic process"/>
    <property type="evidence" value="ECO:0007669"/>
    <property type="project" value="UniProtKB-UniRule"/>
</dbReference>
<dbReference type="Gene3D" id="3.90.1150.10">
    <property type="entry name" value="Aspartate Aminotransferase, domain 1"/>
    <property type="match status" value="1"/>
</dbReference>
<dbReference type="OrthoDB" id="9801052at2"/>
<keyword evidence="5 8" id="KW-0663">Pyridoxal phosphate</keyword>
<dbReference type="FunFam" id="3.40.640.10:FF:000021">
    <property type="entry name" value="Glutamate-1-semialdehyde 2,1-aminomutase"/>
    <property type="match status" value="1"/>
</dbReference>
<comment type="pathway">
    <text evidence="3">Porphyrin-containing compound metabolism; protoporphyrin-IX biosynthesis; 5-aminolevulinate from L-glutamyl-tRNA(Glu): step 2/2.</text>
</comment>
<evidence type="ECO:0000256" key="4">
    <source>
        <dbReference type="ARBA" id="ARBA00008981"/>
    </source>
</evidence>
<dbReference type="Pfam" id="PF00202">
    <property type="entry name" value="Aminotran_3"/>
    <property type="match status" value="1"/>
</dbReference>
<dbReference type="HAMAP" id="MF_00375">
    <property type="entry name" value="HemL_aminotrans_3"/>
    <property type="match status" value="1"/>
</dbReference>
<evidence type="ECO:0000256" key="8">
    <source>
        <dbReference type="HAMAP-Rule" id="MF_00375"/>
    </source>
</evidence>
<dbReference type="GO" id="GO:0008483">
    <property type="term" value="F:transaminase activity"/>
    <property type="evidence" value="ECO:0007669"/>
    <property type="project" value="UniProtKB-KW"/>
</dbReference>
<comment type="subcellular location">
    <subcellularLocation>
        <location evidence="8">Cytoplasm</location>
    </subcellularLocation>
</comment>
<name>A0A1X6WTY3_9MICO</name>
<comment type="cofactor">
    <cofactor evidence="2 8">
        <name>pyridoxal 5'-phosphate</name>
        <dbReference type="ChEBI" id="CHEBI:597326"/>
    </cofactor>
</comment>
<keyword evidence="6 8" id="KW-0413">Isomerase</keyword>
<dbReference type="NCBIfam" id="NF000818">
    <property type="entry name" value="PRK00062.1"/>
    <property type="match status" value="1"/>
</dbReference>
<dbReference type="AlphaFoldDB" id="A0A1X6WTY3"/>
<dbReference type="InterPro" id="IPR005814">
    <property type="entry name" value="Aminotrans_3"/>
</dbReference>
<dbReference type="EMBL" id="FWFG01000016">
    <property type="protein sequence ID" value="SLM88526.1"/>
    <property type="molecule type" value="Genomic_DNA"/>
</dbReference>
<dbReference type="SUPFAM" id="SSF53383">
    <property type="entry name" value="PLP-dependent transferases"/>
    <property type="match status" value="1"/>
</dbReference>
<protein>
    <recommendedName>
        <fullName evidence="8">Glutamate-1-semialdehyde 2,1-aminomutase</fullName>
        <shortName evidence="8">GSA</shortName>
        <ecNumber evidence="8">5.4.3.8</ecNumber>
    </recommendedName>
    <alternativeName>
        <fullName evidence="8">Glutamate-1-semialdehyde aminotransferase</fullName>
        <shortName evidence="8">GSA-AT</shortName>
    </alternativeName>
</protein>
<dbReference type="RefSeq" id="WP_087102176.1">
    <property type="nucleotide sequence ID" value="NZ_FWFG01000016.1"/>
</dbReference>
<comment type="catalytic activity">
    <reaction evidence="1 8">
        <text>(S)-4-amino-5-oxopentanoate = 5-aminolevulinate</text>
        <dbReference type="Rhea" id="RHEA:14265"/>
        <dbReference type="ChEBI" id="CHEBI:57501"/>
        <dbReference type="ChEBI" id="CHEBI:356416"/>
        <dbReference type="EC" id="5.4.3.8"/>
    </reaction>
</comment>
<dbReference type="UniPathway" id="UPA00251">
    <property type="reaction ID" value="UER00317"/>
</dbReference>